<dbReference type="RefSeq" id="WP_264208442.1">
    <property type="nucleotide sequence ID" value="NZ_JAOZEW010000033.1"/>
</dbReference>
<keyword evidence="2" id="KW-1185">Reference proteome</keyword>
<evidence type="ECO:0000313" key="1">
    <source>
        <dbReference type="EMBL" id="MCV9930367.1"/>
    </source>
</evidence>
<comment type="caution">
    <text evidence="1">The sequence shown here is derived from an EMBL/GenBank/DDBJ whole genome shotgun (WGS) entry which is preliminary data.</text>
</comment>
<sequence>MSNCTTILSVLTSNGSDQKQRYLNALQPENIRLNDFELSDWILFAYNFSEYVNYFETSNSEKSSSDWKAFFDFFELNGKNPSIENQLKLDRVKKELVDLIAENKKEYAITPHLTLFLTFLMLLENSKKRFNDLTKRHLDFYYNQVLNIDKLPPTPDKVYLIFELAKNAIQEKIEAKTGFDGGKDTSGKTRAYYSNNELIANKTIVSLLKNVYNDEATKKIIASPMANSYDGLGKAFPDKNNTQWWPFGYINDKGLLPELPNATLGFAVASPILSLAEGKRSVQISFSFQNNITPITSVAITDCLSLQLTTAKKWFQAAKIPESLPIKSGGPYTTSANGKIMKIAFLLDENVDAITAYDPKVYGEEFTTDLPVAKFYLDTTKDNAYDLYKSLAQNILESITINIDVQNVQNTVLENDNGSINSSKPFYPFSTQPVKGSNFYIKYSEAFAKNWNNINVDITWKNTPTSFVEHYKAYKNSALNTITTQTFKNSVLNSSDNSTFKPDDAIVGLNTYFEYILSIITNNIWKDNSPVRTLFNGTPAFKTTFDISNTDYNTKKNGQLKLTLNKSFLHNLYSKIYVLAFSTKDENVVIPNEPYTPLAESLVLNYTASETTKFIATGLDTLKTIYDNNQAKLFHIHPFGYTEEHSYLKSILDYVDNKNSYLIPTYCKGGELFIGLENVLELQQITLLFQVSEGSENPQTPSFIGKQKIEWSVLGNNEWRILNYSDILLNETDNLLQSGILKFNLPKEATQNNSRLPKKYIWLKAKMHKKYDVVCKIIGIHSQAVLATFQNNSNDLSYLKNGLEAGTISKLLQRMSNVKSVTQPYNSFDHKPEESNEEYYRRISERLRHKNRAITMWDYEHIVLQKFPELYKVKCLNHTCNTSYQSPGNVTLVVIPDTVNKNVFDIYQPRVSTATLNKVKSHIDQLNSMHVTTYVINPNYEEVKVDLKVKFKLGYDENFYSQELNTDIIKFLSPWALDKNIPVTFGVTIHSSLLINYIEKLGYVDFLQDVKLLKNGALSDKVVVPSNPKSILVSAKSHLISTDIKQCTVKTIEPKEECQL</sequence>
<protein>
    <submittedName>
        <fullName evidence="1">Baseplate J/gp47 family protein</fullName>
    </submittedName>
</protein>
<dbReference type="AlphaFoldDB" id="A0A9X2ZID0"/>
<evidence type="ECO:0000313" key="2">
    <source>
        <dbReference type="Proteomes" id="UP001151079"/>
    </source>
</evidence>
<gene>
    <name evidence="1" type="ORF">OIU83_22095</name>
</gene>
<accession>A0A9X2ZID0</accession>
<dbReference type="EMBL" id="JAOZEW010000033">
    <property type="protein sequence ID" value="MCV9930367.1"/>
    <property type="molecule type" value="Genomic_DNA"/>
</dbReference>
<organism evidence="1 2">
    <name type="scientific">Flavobacterium shii</name>
    <dbReference type="NCBI Taxonomy" id="2987687"/>
    <lineage>
        <taxon>Bacteria</taxon>
        <taxon>Pseudomonadati</taxon>
        <taxon>Bacteroidota</taxon>
        <taxon>Flavobacteriia</taxon>
        <taxon>Flavobacteriales</taxon>
        <taxon>Flavobacteriaceae</taxon>
        <taxon>Flavobacterium</taxon>
    </lineage>
</organism>
<reference evidence="1" key="1">
    <citation type="submission" date="2022-10" db="EMBL/GenBank/DDBJ databases">
        <title>Two novel species of Flavobacterium.</title>
        <authorList>
            <person name="Liu Q."/>
            <person name="Xin Y.-H."/>
        </authorList>
    </citation>
    <scope>NUCLEOTIDE SEQUENCE</scope>
    <source>
        <strain evidence="1">LS1R49</strain>
    </source>
</reference>
<proteinExistence type="predicted"/>
<dbReference type="Proteomes" id="UP001151079">
    <property type="component" value="Unassembled WGS sequence"/>
</dbReference>
<name>A0A9X2ZID0_9FLAO</name>